<comment type="caution">
    <text evidence="2">The sequence shown here is derived from an EMBL/GenBank/DDBJ whole genome shotgun (WGS) entry which is preliminary data.</text>
</comment>
<organism evidence="2 3">
    <name type="scientific">Providencia rettgeri</name>
    <dbReference type="NCBI Taxonomy" id="587"/>
    <lineage>
        <taxon>Bacteria</taxon>
        <taxon>Pseudomonadati</taxon>
        <taxon>Pseudomonadota</taxon>
        <taxon>Gammaproteobacteria</taxon>
        <taxon>Enterobacterales</taxon>
        <taxon>Morganellaceae</taxon>
        <taxon>Providencia</taxon>
    </lineage>
</organism>
<sequence>MARNIGINNSSGEYIAFMDHDDKWYSSKIEKQLDKYLEEIQKPDQNIVIYSKCQ</sequence>
<dbReference type="EMBL" id="JAGETQ010000008">
    <property type="protein sequence ID" value="MBO1915842.1"/>
    <property type="molecule type" value="Genomic_DNA"/>
</dbReference>
<evidence type="ECO:0000313" key="2">
    <source>
        <dbReference type="EMBL" id="MBO1915842.1"/>
    </source>
</evidence>
<dbReference type="SUPFAM" id="SSF53448">
    <property type="entry name" value="Nucleotide-diphospho-sugar transferases"/>
    <property type="match status" value="1"/>
</dbReference>
<name>A0A939NET8_PRORE</name>
<reference evidence="2" key="1">
    <citation type="submission" date="2021-03" db="EMBL/GenBank/DDBJ databases">
        <title>Molecular epidemiology and mechanisms of colistin and carbapenem resistance in Enterobacteriaceae from clinical isolates, the environment and porcine samples in Pretoria, South Africa.</title>
        <authorList>
            <person name="Bogoshi D."/>
            <person name="Mbelle N.M."/>
            <person name="Naidoo V."/>
            <person name="Osei Sekyere J."/>
        </authorList>
    </citation>
    <scope>NUCLEOTIDE SEQUENCE</scope>
    <source>
        <strain evidence="2">C052</strain>
    </source>
</reference>
<gene>
    <name evidence="2" type="ORF">J4727_02840</name>
</gene>
<evidence type="ECO:0000259" key="1">
    <source>
        <dbReference type="Pfam" id="PF00535"/>
    </source>
</evidence>
<dbReference type="AlphaFoldDB" id="A0A939NET8"/>
<dbReference type="InterPro" id="IPR001173">
    <property type="entry name" value="Glyco_trans_2-like"/>
</dbReference>
<feature type="domain" description="Glycosyltransferase 2-like" evidence="1">
    <location>
        <begin position="2"/>
        <end position="38"/>
    </location>
</feature>
<accession>A0A939NET8</accession>
<dbReference type="CDD" id="cd00761">
    <property type="entry name" value="Glyco_tranf_GTA_type"/>
    <property type="match status" value="1"/>
</dbReference>
<proteinExistence type="predicted"/>
<dbReference type="Pfam" id="PF00535">
    <property type="entry name" value="Glycos_transf_2"/>
    <property type="match status" value="1"/>
</dbReference>
<dbReference type="Proteomes" id="UP000664477">
    <property type="component" value="Unassembled WGS sequence"/>
</dbReference>
<evidence type="ECO:0000313" key="3">
    <source>
        <dbReference type="Proteomes" id="UP000664477"/>
    </source>
</evidence>
<dbReference type="InterPro" id="IPR029044">
    <property type="entry name" value="Nucleotide-diphossugar_trans"/>
</dbReference>
<dbReference type="Gene3D" id="3.90.550.10">
    <property type="entry name" value="Spore Coat Polysaccharide Biosynthesis Protein SpsA, Chain A"/>
    <property type="match status" value="1"/>
</dbReference>
<protein>
    <submittedName>
        <fullName evidence="2">Glycosyltransferase</fullName>
    </submittedName>
</protein>